<dbReference type="PANTHER" id="PTHR12411">
    <property type="entry name" value="CYSTEINE PROTEASE FAMILY C1-RELATED"/>
    <property type="match status" value="1"/>
</dbReference>
<dbReference type="InterPro" id="IPR038765">
    <property type="entry name" value="Papain-like_cys_pep_sf"/>
</dbReference>
<dbReference type="Gene3D" id="3.90.70.10">
    <property type="entry name" value="Cysteine proteinases"/>
    <property type="match status" value="1"/>
</dbReference>
<reference evidence="3 4" key="1">
    <citation type="submission" date="2013-11" db="EMBL/GenBank/DDBJ databases">
        <title>Draft genome of the bovine lungworm Dictyocaulus viviparus.</title>
        <authorList>
            <person name="Mitreva M."/>
        </authorList>
    </citation>
    <scope>NUCLEOTIDE SEQUENCE [LARGE SCALE GENOMIC DNA]</scope>
    <source>
        <strain evidence="3 4">HannoverDv2000</strain>
    </source>
</reference>
<name>A0A0D8XVK5_DICVI</name>
<dbReference type="InterPro" id="IPR025660">
    <property type="entry name" value="Pept_his_AS"/>
</dbReference>
<proteinExistence type="inferred from homology"/>
<dbReference type="Proteomes" id="UP000053766">
    <property type="component" value="Unassembled WGS sequence"/>
</dbReference>
<feature type="domain" description="Peptidase C1A papain C-terminal" evidence="2">
    <location>
        <begin position="11"/>
        <end position="88"/>
    </location>
</feature>
<dbReference type="PROSITE" id="PS00639">
    <property type="entry name" value="THIOL_PROTEASE_HIS"/>
    <property type="match status" value="1"/>
</dbReference>
<dbReference type="InterPro" id="IPR000668">
    <property type="entry name" value="Peptidase_C1A_C"/>
</dbReference>
<reference evidence="4" key="2">
    <citation type="journal article" date="2016" name="Sci. Rep.">
        <title>Dictyocaulus viviparus genome, variome and transcriptome elucidate lungworm biology and support future intervention.</title>
        <authorList>
            <person name="McNulty S.N."/>
            <person name="Strube C."/>
            <person name="Rosa B.A."/>
            <person name="Martin J.C."/>
            <person name="Tyagi R."/>
            <person name="Choi Y.J."/>
            <person name="Wang Q."/>
            <person name="Hallsworth Pepin K."/>
            <person name="Zhang X."/>
            <person name="Ozersky P."/>
            <person name="Wilson R.K."/>
            <person name="Sternberg P.W."/>
            <person name="Gasser R.B."/>
            <person name="Mitreva M."/>
        </authorList>
    </citation>
    <scope>NUCLEOTIDE SEQUENCE [LARGE SCALE GENOMIC DNA]</scope>
    <source>
        <strain evidence="4">HannoverDv2000</strain>
    </source>
</reference>
<sequence>MSLGRSAYGVKNDVSAIQKEILTHGPVEVAFEVYEDFLNYAGGIYVHTGGKLGGGHAVKLIGWGIDHDIPYWLLANSWNTDWGEKDTVMWTTKTSGYDISFLIF</sequence>
<dbReference type="GO" id="GO:0006508">
    <property type="term" value="P:proteolysis"/>
    <property type="evidence" value="ECO:0007669"/>
    <property type="project" value="UniProtKB-KW"/>
</dbReference>
<evidence type="ECO:0000256" key="1">
    <source>
        <dbReference type="ARBA" id="ARBA00008455"/>
    </source>
</evidence>
<dbReference type="Pfam" id="PF00112">
    <property type="entry name" value="Peptidase_C1"/>
    <property type="match status" value="1"/>
</dbReference>
<protein>
    <submittedName>
        <fullName evidence="3">Papain family cysteine protease</fullName>
    </submittedName>
</protein>
<dbReference type="OrthoDB" id="5847537at2759"/>
<dbReference type="AlphaFoldDB" id="A0A0D8XVK5"/>
<evidence type="ECO:0000313" key="4">
    <source>
        <dbReference type="Proteomes" id="UP000053766"/>
    </source>
</evidence>
<keyword evidence="3" id="KW-0645">Protease</keyword>
<dbReference type="InterPro" id="IPR013128">
    <property type="entry name" value="Peptidase_C1A"/>
</dbReference>
<dbReference type="STRING" id="29172.A0A0D8XVK5"/>
<keyword evidence="3" id="KW-0378">Hydrolase</keyword>
<comment type="similarity">
    <text evidence="1">Belongs to the peptidase C1 family.</text>
</comment>
<dbReference type="EMBL" id="KN716264">
    <property type="protein sequence ID" value="KJH48540.1"/>
    <property type="molecule type" value="Genomic_DNA"/>
</dbReference>
<dbReference type="GO" id="GO:0008234">
    <property type="term" value="F:cysteine-type peptidase activity"/>
    <property type="evidence" value="ECO:0007669"/>
    <property type="project" value="InterPro"/>
</dbReference>
<evidence type="ECO:0000313" key="3">
    <source>
        <dbReference type="EMBL" id="KJH48540.1"/>
    </source>
</evidence>
<accession>A0A0D8XVK5</accession>
<organism evidence="3 4">
    <name type="scientific">Dictyocaulus viviparus</name>
    <name type="common">Bovine lungworm</name>
    <dbReference type="NCBI Taxonomy" id="29172"/>
    <lineage>
        <taxon>Eukaryota</taxon>
        <taxon>Metazoa</taxon>
        <taxon>Ecdysozoa</taxon>
        <taxon>Nematoda</taxon>
        <taxon>Chromadorea</taxon>
        <taxon>Rhabditida</taxon>
        <taxon>Rhabditina</taxon>
        <taxon>Rhabditomorpha</taxon>
        <taxon>Strongyloidea</taxon>
        <taxon>Metastrongylidae</taxon>
        <taxon>Dictyocaulus</taxon>
    </lineage>
</organism>
<gene>
    <name evidence="3" type="ORF">DICVIV_05336</name>
</gene>
<keyword evidence="4" id="KW-1185">Reference proteome</keyword>
<dbReference type="SUPFAM" id="SSF54001">
    <property type="entry name" value="Cysteine proteinases"/>
    <property type="match status" value="1"/>
</dbReference>
<evidence type="ECO:0000259" key="2">
    <source>
        <dbReference type="Pfam" id="PF00112"/>
    </source>
</evidence>